<feature type="domain" description="PGG" evidence="3">
    <location>
        <begin position="811"/>
        <end position="923"/>
    </location>
</feature>
<dbReference type="SMART" id="SM00248">
    <property type="entry name" value="ANK"/>
    <property type="match status" value="10"/>
</dbReference>
<dbReference type="SUPFAM" id="SSF48403">
    <property type="entry name" value="Ankyrin repeat"/>
    <property type="match status" value="2"/>
</dbReference>
<dbReference type="EMBL" id="JAUESC010000001">
    <property type="protein sequence ID" value="KAK0608135.1"/>
    <property type="molecule type" value="Genomic_DNA"/>
</dbReference>
<dbReference type="Gene3D" id="1.25.40.20">
    <property type="entry name" value="Ankyrin repeat-containing domain"/>
    <property type="match status" value="4"/>
</dbReference>
<feature type="domain" description="PGG" evidence="3">
    <location>
        <begin position="415"/>
        <end position="449"/>
    </location>
</feature>
<dbReference type="PANTHER" id="PTHR24177">
    <property type="entry name" value="CASKIN"/>
    <property type="match status" value="1"/>
</dbReference>
<dbReference type="Pfam" id="PF13962">
    <property type="entry name" value="PGG"/>
    <property type="match status" value="2"/>
</dbReference>
<keyword evidence="2" id="KW-1133">Transmembrane helix</keyword>
<feature type="transmembrane region" description="Helical" evidence="2">
    <location>
        <begin position="931"/>
        <end position="950"/>
    </location>
</feature>
<feature type="region of interest" description="Disordered" evidence="1">
    <location>
        <begin position="988"/>
        <end position="1010"/>
    </location>
</feature>
<comment type="caution">
    <text evidence="4">The sequence shown here is derived from an EMBL/GenBank/DDBJ whole genome shotgun (WGS) entry which is preliminary data.</text>
</comment>
<dbReference type="PANTHER" id="PTHR24177:SF356">
    <property type="entry name" value="ANKYRIN REPEAT PLANT-LIKE PROTEIN"/>
    <property type="match status" value="1"/>
</dbReference>
<evidence type="ECO:0000256" key="2">
    <source>
        <dbReference type="SAM" id="Phobius"/>
    </source>
</evidence>
<name>A0AA39TWU3_ACESA</name>
<keyword evidence="5" id="KW-1185">Reference proteome</keyword>
<sequence>MEPIATGAAADPEAPPHTIQLPEIDESASSSQGPIYNWPILNLLPIKNNGNKVQYIRKCKPLYLAASNGDWEEARGLIEGDPSMVRTAITEGYETALHVATKAQQTDFVLKIMEHMNEQDLTLQDLKGDTAFCLAVATANIQLAQFMRSRNPDLATLRGSWNMMPLYLAVLLGKEDMAMFLYDHTVEYLTAEERARIFFQSIKTDLYDMAFRLLTEANWLAVTRDMDDDTALHVLARKPPSIFAEGSLALMFAKYLWQVVTNKQNVDIKELIRHPSNLLFDATRMGNFPLLAEFIRLYPDMVFELDKNKRTIFHIAILHRHYSIFSLIHELGYVRELIATYVDAEKNTLLHMVAKHPNQSLASATALEVQQELLLFKEVEDVMHVSLREAKNKDGLTPRELFTIEHSNLLKSGSKWMRNTAGSSMVVATLIATMVFAAAFTVPGDGNKVQYNRKCKPLHLAALKGDWEEARGLIEGDPSMVRASITEGYETALHVATNAQQTHFVLKLMEHMNEQDLTLQNLRGDTAFCFAVATGNIQLVEVMRNRNPDLATLRGSWNMTPLYLAVLLGKEKMAWFLYDHTVEYLTAEERARIFFQSIKTDLYDMAFRLLTEANGLAVTRDMDDDTALHVLARKPPSIFAEGSLALMFAKYLWQVVTNKQNVDVKELIRHPSNLLFDAVRMGNFPLLAEFIRLYPDMVFELDKNKRTIFHIAILHRHSSIFNLIHELGYVRELIATYVDAEKNTLLHMVAKHPNQSLLSTTALEMQQELQLFKEVEKVMHVSLREAKNIDGLTPRELFTIEHSNLLKSGSEWTRNTAGSCMLVATLIATMVFAAAFTVPGGNDDKNGMPLLQKNIWFRVFAVSDAIALSSSSLSILIILSILTSRYTERDFYRSLTLKMMIALLALFISVIAMSITFSSTFFLVYQDRSNIIPIITLIVVTLPITVFVLLQYPLLKDMFYLTYHSSSLSRRFFARQLLEIPRIACDDDDDSDDGTERNAGRQRQKCHNAA</sequence>
<dbReference type="GO" id="GO:0016020">
    <property type="term" value="C:membrane"/>
    <property type="evidence" value="ECO:0007669"/>
    <property type="project" value="TreeGrafter"/>
</dbReference>
<accession>A0AA39TWU3</accession>
<organism evidence="4 5">
    <name type="scientific">Acer saccharum</name>
    <name type="common">Sugar maple</name>
    <dbReference type="NCBI Taxonomy" id="4024"/>
    <lineage>
        <taxon>Eukaryota</taxon>
        <taxon>Viridiplantae</taxon>
        <taxon>Streptophyta</taxon>
        <taxon>Embryophyta</taxon>
        <taxon>Tracheophyta</taxon>
        <taxon>Spermatophyta</taxon>
        <taxon>Magnoliopsida</taxon>
        <taxon>eudicotyledons</taxon>
        <taxon>Gunneridae</taxon>
        <taxon>Pentapetalae</taxon>
        <taxon>rosids</taxon>
        <taxon>malvids</taxon>
        <taxon>Sapindales</taxon>
        <taxon>Sapindaceae</taxon>
        <taxon>Hippocastanoideae</taxon>
        <taxon>Acereae</taxon>
        <taxon>Acer</taxon>
    </lineage>
</organism>
<evidence type="ECO:0000259" key="3">
    <source>
        <dbReference type="Pfam" id="PF13962"/>
    </source>
</evidence>
<dbReference type="Proteomes" id="UP001168877">
    <property type="component" value="Unassembled WGS sequence"/>
</dbReference>
<gene>
    <name evidence="4" type="ORF">LWI29_025992</name>
</gene>
<feature type="transmembrane region" description="Helical" evidence="2">
    <location>
        <begin position="425"/>
        <end position="444"/>
    </location>
</feature>
<protein>
    <recommendedName>
        <fullName evidence="3">PGG domain-containing protein</fullName>
    </recommendedName>
</protein>
<dbReference type="InterPro" id="IPR026961">
    <property type="entry name" value="PGG_dom"/>
</dbReference>
<dbReference type="AlphaFoldDB" id="A0AA39TWU3"/>
<reference evidence="4" key="2">
    <citation type="submission" date="2023-06" db="EMBL/GenBank/DDBJ databases">
        <authorList>
            <person name="Swenson N.G."/>
            <person name="Wegrzyn J.L."/>
            <person name="Mcevoy S.L."/>
        </authorList>
    </citation>
    <scope>NUCLEOTIDE SEQUENCE</scope>
    <source>
        <strain evidence="4">NS2018</strain>
        <tissue evidence="4">Leaf</tissue>
    </source>
</reference>
<feature type="transmembrane region" description="Helical" evidence="2">
    <location>
        <begin position="855"/>
        <end position="879"/>
    </location>
</feature>
<evidence type="ECO:0000313" key="5">
    <source>
        <dbReference type="Proteomes" id="UP001168877"/>
    </source>
</evidence>
<reference evidence="4" key="1">
    <citation type="journal article" date="2022" name="Plant J.">
        <title>Strategies of tolerance reflected in two North American maple genomes.</title>
        <authorList>
            <person name="McEvoy S.L."/>
            <person name="Sezen U.U."/>
            <person name="Trouern-Trend A."/>
            <person name="McMahon S.M."/>
            <person name="Schaberg P.G."/>
            <person name="Yang J."/>
            <person name="Wegrzyn J.L."/>
            <person name="Swenson N.G."/>
        </authorList>
    </citation>
    <scope>NUCLEOTIDE SEQUENCE</scope>
    <source>
        <strain evidence="4">NS2018</strain>
    </source>
</reference>
<feature type="transmembrane region" description="Helical" evidence="2">
    <location>
        <begin position="900"/>
        <end position="925"/>
    </location>
</feature>
<dbReference type="InterPro" id="IPR036770">
    <property type="entry name" value="Ankyrin_rpt-contain_sf"/>
</dbReference>
<proteinExistence type="predicted"/>
<feature type="transmembrane region" description="Helical" evidence="2">
    <location>
        <begin position="816"/>
        <end position="835"/>
    </location>
</feature>
<keyword evidence="2" id="KW-0472">Membrane</keyword>
<keyword evidence="2" id="KW-0812">Transmembrane</keyword>
<feature type="compositionally biased region" description="Basic residues" evidence="1">
    <location>
        <begin position="1000"/>
        <end position="1010"/>
    </location>
</feature>
<dbReference type="InterPro" id="IPR002110">
    <property type="entry name" value="Ankyrin_rpt"/>
</dbReference>
<evidence type="ECO:0000256" key="1">
    <source>
        <dbReference type="SAM" id="MobiDB-lite"/>
    </source>
</evidence>
<evidence type="ECO:0000313" key="4">
    <source>
        <dbReference type="EMBL" id="KAK0608135.1"/>
    </source>
</evidence>